<dbReference type="KEGG" id="pis:Pisl_0804"/>
<evidence type="ECO:0000313" key="1">
    <source>
        <dbReference type="EMBL" id="ABL87980.1"/>
    </source>
</evidence>
<protein>
    <submittedName>
        <fullName evidence="1">Uncharacterized protein</fullName>
    </submittedName>
</protein>
<keyword evidence="2" id="KW-1185">Reference proteome</keyword>
<dbReference type="AlphaFoldDB" id="A1RSP8"/>
<dbReference type="EMBL" id="CP000504">
    <property type="protein sequence ID" value="ABL87980.1"/>
    <property type="molecule type" value="Genomic_DNA"/>
</dbReference>
<name>A1RSP8_PYRIL</name>
<dbReference type="OrthoDB" id="26021at2157"/>
<dbReference type="RefSeq" id="WP_011762556.1">
    <property type="nucleotide sequence ID" value="NC_008701.1"/>
</dbReference>
<evidence type="ECO:0000313" key="2">
    <source>
        <dbReference type="Proteomes" id="UP000002595"/>
    </source>
</evidence>
<dbReference type="GeneID" id="4617270"/>
<dbReference type="HOGENOM" id="CLU_2597877_0_0_2"/>
<organism evidence="1 2">
    <name type="scientific">Pyrobaculum islandicum (strain DSM 4184 / JCM 9189 / GEO3)</name>
    <dbReference type="NCBI Taxonomy" id="384616"/>
    <lineage>
        <taxon>Archaea</taxon>
        <taxon>Thermoproteota</taxon>
        <taxon>Thermoprotei</taxon>
        <taxon>Thermoproteales</taxon>
        <taxon>Thermoproteaceae</taxon>
        <taxon>Pyrobaculum</taxon>
    </lineage>
</organism>
<dbReference type="Proteomes" id="UP000002595">
    <property type="component" value="Chromosome"/>
</dbReference>
<gene>
    <name evidence="1" type="ordered locus">Pisl_0804</name>
</gene>
<sequence length="78" mass="9248">MKELEKVVDLAKRAGMGSVKYVKWSYSLASDTYHVKIYLVKPLEWRILSEIIKEVERVFSVKIYVPHARVLRLDLRKK</sequence>
<dbReference type="STRING" id="384616.Pisl_0804"/>
<reference evidence="1" key="1">
    <citation type="submission" date="2006-12" db="EMBL/GenBank/DDBJ databases">
        <title>Complete sequence of Pyrobaculum islandicum DSM 4184.</title>
        <authorList>
            <person name="Copeland A."/>
            <person name="Lucas S."/>
            <person name="Lapidus A."/>
            <person name="Barry K."/>
            <person name="Detter J.C."/>
            <person name="Glavina del Rio T."/>
            <person name="Dalin E."/>
            <person name="Tice H."/>
            <person name="Pitluck S."/>
            <person name="Meincke L."/>
            <person name="Brettin T."/>
            <person name="Bruce D."/>
            <person name="Han C."/>
            <person name="Tapia R."/>
            <person name="Gilna P."/>
            <person name="Schmutz J."/>
            <person name="Larimer F."/>
            <person name="Land M."/>
            <person name="Hauser L."/>
            <person name="Kyrpides N."/>
            <person name="Mikhailova N."/>
            <person name="Cozen A.E."/>
            <person name="Fitz-Gibbon S.T."/>
            <person name="House C.H."/>
            <person name="Saltikov C."/>
            <person name="Lowe T."/>
            <person name="Richardson P."/>
        </authorList>
    </citation>
    <scope>NUCLEOTIDE SEQUENCE [LARGE SCALE GENOMIC DNA]</scope>
    <source>
        <strain evidence="1">DSM 4184</strain>
    </source>
</reference>
<proteinExistence type="predicted"/>
<dbReference type="eggNOG" id="arCOG05562">
    <property type="taxonomic scope" value="Archaea"/>
</dbReference>
<accession>A1RSP8</accession>